<accession>A0A699S6V6</accession>
<organism evidence="1">
    <name type="scientific">Tanacetum cinerariifolium</name>
    <name type="common">Dalmatian daisy</name>
    <name type="synonym">Chrysanthemum cinerariifolium</name>
    <dbReference type="NCBI Taxonomy" id="118510"/>
    <lineage>
        <taxon>Eukaryota</taxon>
        <taxon>Viridiplantae</taxon>
        <taxon>Streptophyta</taxon>
        <taxon>Embryophyta</taxon>
        <taxon>Tracheophyta</taxon>
        <taxon>Spermatophyta</taxon>
        <taxon>Magnoliopsida</taxon>
        <taxon>eudicotyledons</taxon>
        <taxon>Gunneridae</taxon>
        <taxon>Pentapetalae</taxon>
        <taxon>asterids</taxon>
        <taxon>campanulids</taxon>
        <taxon>Asterales</taxon>
        <taxon>Asteraceae</taxon>
        <taxon>Asteroideae</taxon>
        <taxon>Anthemideae</taxon>
        <taxon>Anthemidinae</taxon>
        <taxon>Tanacetum</taxon>
    </lineage>
</organism>
<protein>
    <submittedName>
        <fullName evidence="1">Uncharacterized protein</fullName>
    </submittedName>
</protein>
<comment type="caution">
    <text evidence="1">The sequence shown here is derived from an EMBL/GenBank/DDBJ whole genome shotgun (WGS) entry which is preliminary data.</text>
</comment>
<dbReference type="EMBL" id="BKCJ011140787">
    <property type="protein sequence ID" value="GFC93017.1"/>
    <property type="molecule type" value="Genomic_DNA"/>
</dbReference>
<name>A0A699S6V6_TANCI</name>
<proteinExistence type="predicted"/>
<gene>
    <name evidence="1" type="ORF">Tci_864987</name>
</gene>
<sequence>MLREEVHKFYDGHGNVKLEDREWTKNDIKRSKAMLEAIEKTLKHKEELKPLEEYVSRTSKTIDIRSFIRP</sequence>
<reference evidence="1" key="1">
    <citation type="journal article" date="2019" name="Sci. Rep.">
        <title>Draft genome of Tanacetum cinerariifolium, the natural source of mosquito coil.</title>
        <authorList>
            <person name="Yamashiro T."/>
            <person name="Shiraishi A."/>
            <person name="Satake H."/>
            <person name="Nakayama K."/>
        </authorList>
    </citation>
    <scope>NUCLEOTIDE SEQUENCE</scope>
</reference>
<evidence type="ECO:0000313" key="1">
    <source>
        <dbReference type="EMBL" id="GFC93017.1"/>
    </source>
</evidence>
<dbReference type="AlphaFoldDB" id="A0A699S6V6"/>